<proteinExistence type="predicted"/>
<accession>A0ABS4ZT77</accession>
<evidence type="ECO:0000313" key="1">
    <source>
        <dbReference type="EMBL" id="MBP2451809.1"/>
    </source>
</evidence>
<evidence type="ECO:0000313" key="2">
    <source>
        <dbReference type="Proteomes" id="UP000694460"/>
    </source>
</evidence>
<organism evidence="1 2">
    <name type="scientific">Mycolicibacterium lutetiense</name>
    <dbReference type="NCBI Taxonomy" id="1641992"/>
    <lineage>
        <taxon>Bacteria</taxon>
        <taxon>Bacillati</taxon>
        <taxon>Actinomycetota</taxon>
        <taxon>Actinomycetes</taxon>
        <taxon>Mycobacteriales</taxon>
        <taxon>Mycobacteriaceae</taxon>
        <taxon>Mycolicibacterium</taxon>
    </lineage>
</organism>
<dbReference type="EMBL" id="JAGIOP010000001">
    <property type="protein sequence ID" value="MBP2451809.1"/>
    <property type="molecule type" value="Genomic_DNA"/>
</dbReference>
<reference evidence="1 2" key="1">
    <citation type="submission" date="2021-03" db="EMBL/GenBank/DDBJ databases">
        <title>Sequencing the genomes of 1000 actinobacteria strains.</title>
        <authorList>
            <person name="Klenk H.-P."/>
        </authorList>
    </citation>
    <scope>NUCLEOTIDE SEQUENCE [LARGE SCALE GENOMIC DNA]</scope>
    <source>
        <strain evidence="1 2">DSM 46713</strain>
    </source>
</reference>
<sequence>MKQPPLTRAHALAIMDPRHDLLVDEGDGRLTVTSSSTFLAGGRGRGRIVLARGDLLDHGVALAGDGRRFAAGSGLIVDQLLDAINDVR</sequence>
<name>A0ABS4ZT77_9MYCO</name>
<comment type="caution">
    <text evidence="1">The sequence shown here is derived from an EMBL/GenBank/DDBJ whole genome shotgun (WGS) entry which is preliminary data.</text>
</comment>
<gene>
    <name evidence="1" type="ORF">JOF57_001694</name>
</gene>
<dbReference type="Proteomes" id="UP000694460">
    <property type="component" value="Unassembled WGS sequence"/>
</dbReference>
<protein>
    <submittedName>
        <fullName evidence="1">Uncharacterized protein</fullName>
    </submittedName>
</protein>
<keyword evidence="2" id="KW-1185">Reference proteome</keyword>
<dbReference type="RefSeq" id="WP_131827508.1">
    <property type="nucleotide sequence ID" value="NZ_JAGIOP010000001.1"/>
</dbReference>